<accession>A0A7J6UAD1</accession>
<dbReference type="EMBL" id="JABANO010005074">
    <property type="protein sequence ID" value="KAF4754126.1"/>
    <property type="molecule type" value="Genomic_DNA"/>
</dbReference>
<comment type="caution">
    <text evidence="1">The sequence shown here is derived from an EMBL/GenBank/DDBJ whole genome shotgun (WGS) entry which is preliminary data.</text>
</comment>
<dbReference type="Proteomes" id="UP000553632">
    <property type="component" value="Unassembled WGS sequence"/>
</dbReference>
<dbReference type="AlphaFoldDB" id="A0A7J6UAD1"/>
<name>A0A7J6UAD1_PEROL</name>
<evidence type="ECO:0000313" key="2">
    <source>
        <dbReference type="Proteomes" id="UP000553632"/>
    </source>
</evidence>
<protein>
    <submittedName>
        <fullName evidence="1">Uncharacterized protein</fullName>
    </submittedName>
</protein>
<evidence type="ECO:0000313" key="1">
    <source>
        <dbReference type="EMBL" id="KAF4754126.1"/>
    </source>
</evidence>
<keyword evidence="2" id="KW-1185">Reference proteome</keyword>
<reference evidence="1 2" key="1">
    <citation type="submission" date="2020-04" db="EMBL/GenBank/DDBJ databases">
        <title>Perkinsus olseni comparative genomics.</title>
        <authorList>
            <person name="Bogema D.R."/>
        </authorList>
    </citation>
    <scope>NUCLEOTIDE SEQUENCE [LARGE SCALE GENOMIC DNA]</scope>
    <source>
        <strain evidence="1 2">ATCC PRA-207</strain>
    </source>
</reference>
<proteinExistence type="predicted"/>
<gene>
    <name evidence="1" type="ORF">FOZ63_016885</name>
</gene>
<sequence>MYSTVKRNGISVQHSFTWQMASLSRVVSLLACIGLATEALEHGRYCGFQPILYNDSGPLLSACVQLHYYNQSLAVLRYDSHRQLNFHVNYDDVAFQGDKIILKRRGKEEGRDLFPFFNFNFELKVSNGTVQLQPYNHSKSNLTLVKDKCTPPKGVKATCSLAGHLRALAEGPDGLYLGERTGTNDTMHYSVKAGRRPPFALFRLFDDETFRYMAAVGYLYLGQPDASGRRVMKLVNAFIEKSEELFLVAGVFRYDVNENMVNFYPPYNPNPYIIGFHHNLPRL</sequence>
<organism evidence="1 2">
    <name type="scientific">Perkinsus olseni</name>
    <name type="common">Perkinsus atlanticus</name>
    <dbReference type="NCBI Taxonomy" id="32597"/>
    <lineage>
        <taxon>Eukaryota</taxon>
        <taxon>Sar</taxon>
        <taxon>Alveolata</taxon>
        <taxon>Perkinsozoa</taxon>
        <taxon>Perkinsea</taxon>
        <taxon>Perkinsida</taxon>
        <taxon>Perkinsidae</taxon>
        <taxon>Perkinsus</taxon>
    </lineage>
</organism>